<evidence type="ECO:0000256" key="10">
    <source>
        <dbReference type="SAM" id="Phobius"/>
    </source>
</evidence>
<keyword evidence="10" id="KW-0472">Membrane</keyword>
<comment type="subcellular location">
    <subcellularLocation>
        <location evidence="3">Secreted</location>
    </subcellularLocation>
</comment>
<reference evidence="12 13" key="1">
    <citation type="submission" date="2017-06" db="EMBL/GenBank/DDBJ databases">
        <authorList>
            <person name="Kim H.J."/>
            <person name="Triplett B.A."/>
        </authorList>
    </citation>
    <scope>NUCLEOTIDE SEQUENCE [LARGE SCALE GENOMIC DNA]</scope>
    <source>
        <strain evidence="12 13">DSM 43151</strain>
    </source>
</reference>
<keyword evidence="7" id="KW-0732">Signal</keyword>
<dbReference type="SUPFAM" id="SSF51126">
    <property type="entry name" value="Pectin lyase-like"/>
    <property type="match status" value="1"/>
</dbReference>
<comment type="catalytic activity">
    <reaction evidence="1">
        <text>Eliminative cleavage of (1-&gt;4)-alpha-D-galacturonan to give oligosaccharides with 4-deoxy-alpha-D-galact-4-enuronosyl groups at their non-reducing ends.</text>
        <dbReference type="EC" id="4.2.2.2"/>
    </reaction>
</comment>
<dbReference type="Pfam" id="PF06439">
    <property type="entry name" value="3keto-disac_hyd"/>
    <property type="match status" value="1"/>
</dbReference>
<keyword evidence="8" id="KW-0106">Calcium</keyword>
<evidence type="ECO:0000256" key="3">
    <source>
        <dbReference type="ARBA" id="ARBA00004613"/>
    </source>
</evidence>
<dbReference type="Gene3D" id="2.60.120.560">
    <property type="entry name" value="Exo-inulinase, domain 1"/>
    <property type="match status" value="1"/>
</dbReference>
<gene>
    <name evidence="12" type="ORF">SAMN06264365_11148</name>
</gene>
<dbReference type="PROSITE" id="PS51318">
    <property type="entry name" value="TAT"/>
    <property type="match status" value="1"/>
</dbReference>
<dbReference type="InterPro" id="IPR012334">
    <property type="entry name" value="Pectin_lyas_fold"/>
</dbReference>
<name>A0A239CAF8_9ACTN</name>
<feature type="transmembrane region" description="Helical" evidence="10">
    <location>
        <begin position="21"/>
        <end position="42"/>
    </location>
</feature>
<dbReference type="EC" id="4.2.2.2" evidence="5"/>
<dbReference type="GO" id="GO:0016787">
    <property type="term" value="F:hydrolase activity"/>
    <property type="evidence" value="ECO:0007669"/>
    <property type="project" value="InterPro"/>
</dbReference>
<dbReference type="EMBL" id="FZNR01000011">
    <property type="protein sequence ID" value="SNS16611.1"/>
    <property type="molecule type" value="Genomic_DNA"/>
</dbReference>
<evidence type="ECO:0000256" key="9">
    <source>
        <dbReference type="ARBA" id="ARBA00023239"/>
    </source>
</evidence>
<keyword evidence="13" id="KW-1185">Reference proteome</keyword>
<feature type="domain" description="3-keto-alpha-glucoside-1,2-lyase/3-keto-2-hydroxy-glucal hydratase" evidence="11">
    <location>
        <begin position="58"/>
        <end position="215"/>
    </location>
</feature>
<dbReference type="OrthoDB" id="4298856at2"/>
<evidence type="ECO:0000256" key="8">
    <source>
        <dbReference type="ARBA" id="ARBA00022837"/>
    </source>
</evidence>
<dbReference type="PANTHER" id="PTHR33407">
    <property type="entry name" value="PECTATE LYASE F-RELATED"/>
    <property type="match status" value="1"/>
</dbReference>
<dbReference type="Pfam" id="PF03211">
    <property type="entry name" value="Pectate_lyase"/>
    <property type="match status" value="1"/>
</dbReference>
<dbReference type="Gene3D" id="2.160.20.10">
    <property type="entry name" value="Single-stranded right-handed beta-helix, Pectin lyase-like"/>
    <property type="match status" value="1"/>
</dbReference>
<dbReference type="AlphaFoldDB" id="A0A239CAF8"/>
<comment type="cofactor">
    <cofactor evidence="2">
        <name>Ca(2+)</name>
        <dbReference type="ChEBI" id="CHEBI:29108"/>
    </cofactor>
</comment>
<evidence type="ECO:0000313" key="12">
    <source>
        <dbReference type="EMBL" id="SNS16611.1"/>
    </source>
</evidence>
<evidence type="ECO:0000256" key="5">
    <source>
        <dbReference type="ARBA" id="ARBA00012272"/>
    </source>
</evidence>
<comment type="similarity">
    <text evidence="4">Belongs to the polysaccharide lyase 3 family.</text>
</comment>
<dbReference type="RefSeq" id="WP_089295904.1">
    <property type="nucleotide sequence ID" value="NZ_BOMU01000077.1"/>
</dbReference>
<dbReference type="InterPro" id="IPR004898">
    <property type="entry name" value="Pectate_lyase_PlyH/PlyE-like"/>
</dbReference>
<keyword evidence="6" id="KW-0964">Secreted</keyword>
<sequence>MRHAHAHPDDAMAASRRRRRMITGLGAAGVAGAVTVFVAVLVPTASASTMFGDDFENGATGWSKSGGTWTVVTDGSKVFQQSKAESALSRVFAGETTWSDYSVQARVKGVNLGSSGLAGVAARASSSSTMYRLALLGSGKAEMQAVKGSVVSVLGSASISSATAWHTLRIDASGSTIKGFLDGTAIGSATGTLAAQGRIALVTSRASAEFDDVTVNPVSGSTATVTATVTATATAGASASASATPTKTATASATWPTATGSKAVTETIEVSGSLDGGNVRYFGSGDLGTSSQDEDQGPLFELADGASLSNVILGDPAADGVHCLGSCTLTNVWWENVGEDAATFKGGTSAAYTVNGGGAKGADDKVFQHNGGGTLTIKNFQVSDYGKLYRSCGNCKTQFKRTVVLQNVTATGKAKALVGINTNFGDTATLSGITVVGADSLKICVKFKGNNTGAEPTEIGSGADGVNCKFSDSDITFK</sequence>
<keyword evidence="10" id="KW-0812">Transmembrane</keyword>
<accession>A0A239CAF8</accession>
<dbReference type="GO" id="GO:0005576">
    <property type="term" value="C:extracellular region"/>
    <property type="evidence" value="ECO:0007669"/>
    <property type="project" value="UniProtKB-SubCell"/>
</dbReference>
<dbReference type="InterPro" id="IPR011050">
    <property type="entry name" value="Pectin_lyase_fold/virulence"/>
</dbReference>
<evidence type="ECO:0000256" key="1">
    <source>
        <dbReference type="ARBA" id="ARBA00000695"/>
    </source>
</evidence>
<dbReference type="GO" id="GO:0030570">
    <property type="term" value="F:pectate lyase activity"/>
    <property type="evidence" value="ECO:0007669"/>
    <property type="project" value="UniProtKB-EC"/>
</dbReference>
<dbReference type="PANTHER" id="PTHR33407:SF9">
    <property type="entry name" value="PECTATE LYASE F-RELATED"/>
    <property type="match status" value="1"/>
</dbReference>
<keyword evidence="10" id="KW-1133">Transmembrane helix</keyword>
<dbReference type="Proteomes" id="UP000198415">
    <property type="component" value="Unassembled WGS sequence"/>
</dbReference>
<evidence type="ECO:0000256" key="7">
    <source>
        <dbReference type="ARBA" id="ARBA00022729"/>
    </source>
</evidence>
<dbReference type="InterPro" id="IPR010496">
    <property type="entry name" value="AL/BT2_dom"/>
</dbReference>
<evidence type="ECO:0000256" key="6">
    <source>
        <dbReference type="ARBA" id="ARBA00022525"/>
    </source>
</evidence>
<dbReference type="InterPro" id="IPR006311">
    <property type="entry name" value="TAT_signal"/>
</dbReference>
<keyword evidence="9 12" id="KW-0456">Lyase</keyword>
<proteinExistence type="inferred from homology"/>
<dbReference type="GO" id="GO:0045490">
    <property type="term" value="P:pectin catabolic process"/>
    <property type="evidence" value="ECO:0007669"/>
    <property type="project" value="TreeGrafter"/>
</dbReference>
<protein>
    <recommendedName>
        <fullName evidence="5">pectate lyase</fullName>
        <ecNumber evidence="5">4.2.2.2</ecNumber>
    </recommendedName>
</protein>
<evidence type="ECO:0000256" key="4">
    <source>
        <dbReference type="ARBA" id="ARBA00006463"/>
    </source>
</evidence>
<organism evidence="12 13">
    <name type="scientific">Actinoplanes regularis</name>
    <dbReference type="NCBI Taxonomy" id="52697"/>
    <lineage>
        <taxon>Bacteria</taxon>
        <taxon>Bacillati</taxon>
        <taxon>Actinomycetota</taxon>
        <taxon>Actinomycetes</taxon>
        <taxon>Micromonosporales</taxon>
        <taxon>Micromonosporaceae</taxon>
        <taxon>Actinoplanes</taxon>
    </lineage>
</organism>
<evidence type="ECO:0000313" key="13">
    <source>
        <dbReference type="Proteomes" id="UP000198415"/>
    </source>
</evidence>
<evidence type="ECO:0000256" key="2">
    <source>
        <dbReference type="ARBA" id="ARBA00001913"/>
    </source>
</evidence>
<evidence type="ECO:0000259" key="11">
    <source>
        <dbReference type="Pfam" id="PF06439"/>
    </source>
</evidence>